<evidence type="ECO:0000256" key="1">
    <source>
        <dbReference type="SAM" id="Phobius"/>
    </source>
</evidence>
<keyword evidence="1" id="KW-0472">Membrane</keyword>
<proteinExistence type="predicted"/>
<dbReference type="EMBL" id="BSUN01000001">
    <property type="protein sequence ID" value="GMA34727.1"/>
    <property type="molecule type" value="Genomic_DNA"/>
</dbReference>
<evidence type="ECO:0000259" key="2">
    <source>
        <dbReference type="Pfam" id="PF07811"/>
    </source>
</evidence>
<reference evidence="4" key="1">
    <citation type="journal article" date="2019" name="Int. J. Syst. Evol. Microbiol.">
        <title>The Global Catalogue of Microorganisms (GCM) 10K type strain sequencing project: providing services to taxonomists for standard genome sequencing and annotation.</title>
        <authorList>
            <consortium name="The Broad Institute Genomics Platform"/>
            <consortium name="The Broad Institute Genome Sequencing Center for Infectious Disease"/>
            <person name="Wu L."/>
            <person name="Ma J."/>
        </authorList>
    </citation>
    <scope>NUCLEOTIDE SEQUENCE [LARGE SCALE GENOMIC DNA]</scope>
    <source>
        <strain evidence="4">NBRC 112299</strain>
    </source>
</reference>
<gene>
    <name evidence="3" type="ORF">GCM10025876_09310</name>
</gene>
<feature type="transmembrane region" description="Helical" evidence="1">
    <location>
        <begin position="23"/>
        <end position="44"/>
    </location>
</feature>
<sequence length="133" mass="13388">MTPSTVSREARRRDDQGSATAEFVMLGTLVVLIAIGLVQLVLALHVRNVLLSSAQEGARHAAAADRAPADGASRALEVAGASIPGVSAAASAEAITVAGAPAVSVTVSAPVPVLGWWGPADIDVTARALEEQT</sequence>
<keyword evidence="1" id="KW-0812">Transmembrane</keyword>
<dbReference type="Proteomes" id="UP001157125">
    <property type="component" value="Unassembled WGS sequence"/>
</dbReference>
<keyword evidence="4" id="KW-1185">Reference proteome</keyword>
<feature type="domain" description="TadE-like" evidence="2">
    <location>
        <begin position="17"/>
        <end position="59"/>
    </location>
</feature>
<organism evidence="3 4">
    <name type="scientific">Demequina litorisediminis</name>
    <dbReference type="NCBI Taxonomy" id="1849022"/>
    <lineage>
        <taxon>Bacteria</taxon>
        <taxon>Bacillati</taxon>
        <taxon>Actinomycetota</taxon>
        <taxon>Actinomycetes</taxon>
        <taxon>Micrococcales</taxon>
        <taxon>Demequinaceae</taxon>
        <taxon>Demequina</taxon>
    </lineage>
</organism>
<comment type="caution">
    <text evidence="3">The sequence shown here is derived from an EMBL/GenBank/DDBJ whole genome shotgun (WGS) entry which is preliminary data.</text>
</comment>
<evidence type="ECO:0000313" key="3">
    <source>
        <dbReference type="EMBL" id="GMA34727.1"/>
    </source>
</evidence>
<name>A0ABQ6IC16_9MICO</name>
<protein>
    <recommendedName>
        <fullName evidence="2">TadE-like domain-containing protein</fullName>
    </recommendedName>
</protein>
<dbReference type="Pfam" id="PF07811">
    <property type="entry name" value="TadE"/>
    <property type="match status" value="1"/>
</dbReference>
<accession>A0ABQ6IC16</accession>
<keyword evidence="1" id="KW-1133">Transmembrane helix</keyword>
<dbReference type="InterPro" id="IPR012495">
    <property type="entry name" value="TadE-like_dom"/>
</dbReference>
<evidence type="ECO:0000313" key="4">
    <source>
        <dbReference type="Proteomes" id="UP001157125"/>
    </source>
</evidence>